<sequence length="986" mass="112308">MAEPSQAAKKPSLTEQERDLELQAFIEFQKADYQACLKTLQKLLKTQETNPKVLHNKSVVEFYNSDLRRYDQFRTAMVQHTGLLGEIRTVEIKDCESCAAYVNQAIVLYHFKQPLGALKIMLAVMAHFDQLDDYLLRRAGIFTVHLLLDTNQPKKANRLLGMLQNRLGIQVYAILSDSDEDEPLIDNESRKDISELQFEEFRKEFRLILIRSNLLNGKKNMSIPLEDTSEYSILKGHQYFLGNDYQMAAKELSKQFTNDPVCVQRHGEDQNTVLANDMGVIHFSVKHYALAARFFQQALLFDQAATEDTSTEKVEGSPLYCVGATKRPEILYNHGLALLHLQRPKEAFECLLIVLNSYHNNPRLWLRLAECCIMVHRQERQQQGKNISQGAVGSGVHRKYILNPAPKTPVVDGDQSLAIPATTLEFGALCLRNAVTLLELHEPELVRQTENCDRTVSWDKVYEGVPCNPSLPMKLASFNKLKCAVLAAYSFVLNTLGEYSLGLKYAKQLLTVKDLPQSYLLLSHMYSAEALVMMNRPLEALSYLEPKFISELTGDDFGMRASPHWNINATDAAQAGSRGSPHWNINSADAAQTVMHYNRAVVLMLKGDYEQAKVSMNACNHPLVVPHLKMLNVYQELLLGNYDKVQLLIRYDTPHLIYVCLQNHPTPTAQFSEQQRHQPAPVSSDGLHRLAVEPMAYLNEALEKLLVERVVGTEGHEQVKNYIASHMRQLSWTVEMDEFEDTTPIFGRQRFANVIASLNPNAKRNLVLACHYDSKYFPGQRFIGATDSAVPCAMLLTLATTMQTYLATVKDRDDVSLQFIFFDGEEAFERWSATDSIYGARHLAERWEKEDRLKTMDMLVLLDLLGTPEPNFYSYFGETESWYVQLISAEKRLDEVGHLENYSTSSVSPKQQTISYFRPHSFSAGIEDDHIPFLRRGVPILHIIPTPFPDVWHKLEDNADIVDLPTVRNLVRVFRVFIAEYLHLPL</sequence>
<dbReference type="InterPro" id="IPR007484">
    <property type="entry name" value="Peptidase_M28"/>
</dbReference>
<evidence type="ECO:0000256" key="7">
    <source>
        <dbReference type="ARBA" id="ARBA00022679"/>
    </source>
</evidence>
<dbReference type="FunFam" id="3.40.630.10:FF:000029">
    <property type="entry name" value="Glutaminyl-peptide cyclotransferase"/>
    <property type="match status" value="1"/>
</dbReference>
<dbReference type="Gene3D" id="3.40.630.10">
    <property type="entry name" value="Zn peptidases"/>
    <property type="match status" value="1"/>
</dbReference>
<evidence type="ECO:0000256" key="10">
    <source>
        <dbReference type="ARBA" id="ARBA00023157"/>
    </source>
</evidence>
<evidence type="ECO:0000256" key="11">
    <source>
        <dbReference type="ARBA" id="ARBA00023315"/>
    </source>
</evidence>
<reference evidence="14 15" key="1">
    <citation type="journal article" date="2017" name="G3 (Bethesda)">
        <title>The Physical Genome Mapping of Anopheles albimanus Corrected Scaffold Misassemblies and Identified Interarm Rearrangements in Genus Anopheles.</title>
        <authorList>
            <person name="Artemov G.N."/>
            <person name="Peery A.N."/>
            <person name="Jiang X."/>
            <person name="Tu Z."/>
            <person name="Stegniy V.N."/>
            <person name="Sharakhova M.V."/>
            <person name="Sharakhov I.V."/>
        </authorList>
    </citation>
    <scope>NUCLEOTIDE SEQUENCE [LARGE SCALE GENOMIC DNA]</scope>
    <source>
        <strain evidence="14 15">ALBI9_A</strain>
    </source>
</reference>
<dbReference type="VEuPathDB" id="VectorBase:AALB000561"/>
<dbReference type="GO" id="GO:0016603">
    <property type="term" value="F:glutaminyl-peptide cyclotransferase activity"/>
    <property type="evidence" value="ECO:0007669"/>
    <property type="project" value="UniProtKB-EC"/>
</dbReference>
<dbReference type="EC" id="2.3.2.5" evidence="4"/>
<evidence type="ECO:0000256" key="2">
    <source>
        <dbReference type="ARBA" id="ARBA00004613"/>
    </source>
</evidence>
<dbReference type="SUPFAM" id="SSF48452">
    <property type="entry name" value="TPR-like"/>
    <property type="match status" value="1"/>
</dbReference>
<dbReference type="VEuPathDB" id="VectorBase:AALB20_027047"/>
<evidence type="ECO:0000256" key="3">
    <source>
        <dbReference type="ARBA" id="ARBA00006014"/>
    </source>
</evidence>
<evidence type="ECO:0000313" key="15">
    <source>
        <dbReference type="Proteomes" id="UP000069272"/>
    </source>
</evidence>
<dbReference type="InterPro" id="IPR011990">
    <property type="entry name" value="TPR-like_helical_dom_sf"/>
</dbReference>
<dbReference type="Gene3D" id="1.25.40.10">
    <property type="entry name" value="Tetratricopeptide repeat domain"/>
    <property type="match status" value="1"/>
</dbReference>
<evidence type="ECO:0000256" key="5">
    <source>
        <dbReference type="ARBA" id="ARBA00016861"/>
    </source>
</evidence>
<protein>
    <recommendedName>
        <fullName evidence="5">Glutaminyl-peptide cyclotransferase</fullName>
        <ecNumber evidence="4">2.3.2.5</ecNumber>
    </recommendedName>
</protein>
<keyword evidence="9" id="KW-0862">Zinc</keyword>
<comment type="catalytic activity">
    <reaction evidence="1">
        <text>N-terminal L-glutaminyl-[peptide] = N-terminal 5-oxo-L-prolyl-[peptide] + NH4(+)</text>
        <dbReference type="Rhea" id="RHEA:23652"/>
        <dbReference type="Rhea" id="RHEA-COMP:11736"/>
        <dbReference type="Rhea" id="RHEA-COMP:11846"/>
        <dbReference type="ChEBI" id="CHEBI:28938"/>
        <dbReference type="ChEBI" id="CHEBI:64722"/>
        <dbReference type="ChEBI" id="CHEBI:87215"/>
        <dbReference type="EC" id="2.3.2.5"/>
    </reaction>
</comment>
<keyword evidence="8" id="KW-0479">Metal-binding</keyword>
<comment type="similarity">
    <text evidence="3">Belongs to the glutaminyl-peptide cyclotransferase family.</text>
</comment>
<evidence type="ECO:0000256" key="8">
    <source>
        <dbReference type="ARBA" id="ARBA00022723"/>
    </source>
</evidence>
<dbReference type="PANTHER" id="PTHR12283:SF6">
    <property type="entry name" value="GLUTAMINYL-PEPTIDE CYCLOTRANSFERASE-RELATED"/>
    <property type="match status" value="1"/>
</dbReference>
<accession>A0A182F280</accession>
<evidence type="ECO:0000259" key="13">
    <source>
        <dbReference type="Pfam" id="PF04389"/>
    </source>
</evidence>
<dbReference type="SMART" id="SM00028">
    <property type="entry name" value="TPR"/>
    <property type="match status" value="4"/>
</dbReference>
<keyword evidence="15" id="KW-1185">Reference proteome</keyword>
<evidence type="ECO:0000256" key="4">
    <source>
        <dbReference type="ARBA" id="ARBA00012012"/>
    </source>
</evidence>
<comment type="function">
    <text evidence="12">Acts as a glutaminyl-peptide cyclotransferase. Responsible for the biosynthesis of pyroglutamyl peptides. Might be more efficient in the conversion of tri and tetrapeptides in vitro. Might have a relative preference for substrates containing hydrophobic amino acids in vitro.</text>
</comment>
<reference evidence="14" key="2">
    <citation type="submission" date="2022-08" db="UniProtKB">
        <authorList>
            <consortium name="EnsemblMetazoa"/>
        </authorList>
    </citation>
    <scope>IDENTIFICATION</scope>
    <source>
        <strain evidence="14">STECLA/ALBI9_A</strain>
    </source>
</reference>
<dbReference type="EnsemblMetazoa" id="AALB000561-RA">
    <property type="protein sequence ID" value="AALB000561-PA"/>
    <property type="gene ID" value="AALB000561"/>
</dbReference>
<dbReference type="InterPro" id="IPR019734">
    <property type="entry name" value="TPR_rpt"/>
</dbReference>
<dbReference type="InterPro" id="IPR037457">
    <property type="entry name" value="M28_QC"/>
</dbReference>
<evidence type="ECO:0000256" key="9">
    <source>
        <dbReference type="ARBA" id="ARBA00022833"/>
    </source>
</evidence>
<evidence type="ECO:0000256" key="6">
    <source>
        <dbReference type="ARBA" id="ARBA00022525"/>
    </source>
</evidence>
<dbReference type="SUPFAM" id="SSF53187">
    <property type="entry name" value="Zn-dependent exopeptidases"/>
    <property type="match status" value="1"/>
</dbReference>
<dbReference type="VEuPathDB" id="VectorBase:AALB20_032276"/>
<evidence type="ECO:0000313" key="14">
    <source>
        <dbReference type="EnsemblMetazoa" id="AALB000561-PA"/>
    </source>
</evidence>
<dbReference type="PANTHER" id="PTHR12283">
    <property type="entry name" value="GLUTAMINYL-PEPTIDE CYCLOTRANSFERASE"/>
    <property type="match status" value="1"/>
</dbReference>
<keyword evidence="7" id="KW-0808">Transferase</keyword>
<dbReference type="CDD" id="cd03880">
    <property type="entry name" value="M28_QC_like"/>
    <property type="match status" value="1"/>
</dbReference>
<dbReference type="GO" id="GO:0005576">
    <property type="term" value="C:extracellular region"/>
    <property type="evidence" value="ECO:0007669"/>
    <property type="project" value="UniProtKB-SubCell"/>
</dbReference>
<keyword evidence="6" id="KW-0964">Secreted</keyword>
<dbReference type="STRING" id="7167.A0A182F280"/>
<dbReference type="Proteomes" id="UP000069272">
    <property type="component" value="Chromosome 2L"/>
</dbReference>
<dbReference type="AlphaFoldDB" id="A0A182F280"/>
<dbReference type="Pfam" id="PF04389">
    <property type="entry name" value="Peptidase_M28"/>
    <property type="match status" value="1"/>
</dbReference>
<name>A0A182F280_ANOAL</name>
<feature type="domain" description="Peptidase M28" evidence="13">
    <location>
        <begin position="753"/>
        <end position="976"/>
    </location>
</feature>
<dbReference type="InterPro" id="IPR040234">
    <property type="entry name" value="QC/QCL"/>
</dbReference>
<evidence type="ECO:0000256" key="12">
    <source>
        <dbReference type="ARBA" id="ARBA00057903"/>
    </source>
</evidence>
<organism evidence="14 15">
    <name type="scientific">Anopheles albimanus</name>
    <name type="common">New world malaria mosquito</name>
    <dbReference type="NCBI Taxonomy" id="7167"/>
    <lineage>
        <taxon>Eukaryota</taxon>
        <taxon>Metazoa</taxon>
        <taxon>Ecdysozoa</taxon>
        <taxon>Arthropoda</taxon>
        <taxon>Hexapoda</taxon>
        <taxon>Insecta</taxon>
        <taxon>Pterygota</taxon>
        <taxon>Neoptera</taxon>
        <taxon>Endopterygota</taxon>
        <taxon>Diptera</taxon>
        <taxon>Nematocera</taxon>
        <taxon>Culicoidea</taxon>
        <taxon>Culicidae</taxon>
        <taxon>Anophelinae</taxon>
        <taxon>Anopheles</taxon>
    </lineage>
</organism>
<keyword evidence="11" id="KW-0012">Acyltransferase</keyword>
<dbReference type="GO" id="GO:0008270">
    <property type="term" value="F:zinc ion binding"/>
    <property type="evidence" value="ECO:0007669"/>
    <property type="project" value="TreeGrafter"/>
</dbReference>
<proteinExistence type="inferred from homology"/>
<comment type="subcellular location">
    <subcellularLocation>
        <location evidence="2">Secreted</location>
    </subcellularLocation>
</comment>
<evidence type="ECO:0000256" key="1">
    <source>
        <dbReference type="ARBA" id="ARBA00000001"/>
    </source>
</evidence>
<keyword evidence="10" id="KW-1015">Disulfide bond</keyword>